<dbReference type="InterPro" id="IPR036291">
    <property type="entry name" value="NAD(P)-bd_dom_sf"/>
</dbReference>
<evidence type="ECO:0000256" key="5">
    <source>
        <dbReference type="ARBA" id="ARBA00022755"/>
    </source>
</evidence>
<dbReference type="NCBIfam" id="NF010789">
    <property type="entry name" value="PRK14193.1"/>
    <property type="match status" value="1"/>
</dbReference>
<dbReference type="GO" id="GO:0009086">
    <property type="term" value="P:methionine biosynthetic process"/>
    <property type="evidence" value="ECO:0007669"/>
    <property type="project" value="UniProtKB-KW"/>
</dbReference>
<dbReference type="AlphaFoldDB" id="A0A838AFL9"/>
<dbReference type="PANTHER" id="PTHR48099:SF5">
    <property type="entry name" value="C-1-TETRAHYDROFOLATE SYNTHASE, CYTOPLASMIC"/>
    <property type="match status" value="1"/>
</dbReference>
<keyword evidence="7 12" id="KW-0521">NADP</keyword>
<dbReference type="GO" id="GO:0004477">
    <property type="term" value="F:methenyltetrahydrofolate cyclohydrolase activity"/>
    <property type="evidence" value="ECO:0007669"/>
    <property type="project" value="UniProtKB-UniRule"/>
</dbReference>
<evidence type="ECO:0000259" key="14">
    <source>
        <dbReference type="Pfam" id="PF02882"/>
    </source>
</evidence>
<keyword evidence="8 12" id="KW-0560">Oxidoreductase</keyword>
<feature type="binding site" evidence="12">
    <location>
        <position position="243"/>
    </location>
    <ligand>
        <name>NADP(+)</name>
        <dbReference type="ChEBI" id="CHEBI:58349"/>
    </ligand>
</feature>
<evidence type="ECO:0000256" key="9">
    <source>
        <dbReference type="ARBA" id="ARBA00023102"/>
    </source>
</evidence>
<dbReference type="SUPFAM" id="SSF53223">
    <property type="entry name" value="Aminoacid dehydrogenase-like, N-terminal domain"/>
    <property type="match status" value="1"/>
</dbReference>
<comment type="caution">
    <text evidence="12">Lacks conserved residue(s) required for the propagation of feature annotation.</text>
</comment>
<dbReference type="GO" id="GO:0005829">
    <property type="term" value="C:cytosol"/>
    <property type="evidence" value="ECO:0007669"/>
    <property type="project" value="TreeGrafter"/>
</dbReference>
<dbReference type="UniPathway" id="UPA00193"/>
<comment type="catalytic activity">
    <reaction evidence="12">
        <text>(6R)-5,10-methenyltetrahydrofolate + H2O = (6R)-10-formyltetrahydrofolate + H(+)</text>
        <dbReference type="Rhea" id="RHEA:23700"/>
        <dbReference type="ChEBI" id="CHEBI:15377"/>
        <dbReference type="ChEBI" id="CHEBI:15378"/>
        <dbReference type="ChEBI" id="CHEBI:57455"/>
        <dbReference type="ChEBI" id="CHEBI:195366"/>
        <dbReference type="EC" id="3.5.4.9"/>
    </reaction>
</comment>
<dbReference type="SUPFAM" id="SSF51735">
    <property type="entry name" value="NAD(P)-binding Rossmann-fold domains"/>
    <property type="match status" value="1"/>
</dbReference>
<comment type="subunit">
    <text evidence="2 12">Homodimer.</text>
</comment>
<organism evidence="15 16">
    <name type="scientific">Haloechinothrix aidingensis</name>
    <dbReference type="NCBI Taxonomy" id="2752311"/>
    <lineage>
        <taxon>Bacteria</taxon>
        <taxon>Bacillati</taxon>
        <taxon>Actinomycetota</taxon>
        <taxon>Actinomycetes</taxon>
        <taxon>Pseudonocardiales</taxon>
        <taxon>Pseudonocardiaceae</taxon>
        <taxon>Haloechinothrix</taxon>
    </lineage>
</organism>
<protein>
    <recommendedName>
        <fullName evidence="12">Bifunctional protein FolD</fullName>
    </recommendedName>
    <domain>
        <recommendedName>
            <fullName evidence="12">Methylenetetrahydrofolate dehydrogenase</fullName>
            <ecNumber evidence="12">1.5.1.5</ecNumber>
        </recommendedName>
    </domain>
    <domain>
        <recommendedName>
            <fullName evidence="12">Methenyltetrahydrofolate cyclohydrolase</fullName>
            <ecNumber evidence="12">3.5.4.9</ecNumber>
        </recommendedName>
    </domain>
</protein>
<comment type="pathway">
    <text evidence="1 12">One-carbon metabolism; tetrahydrofolate interconversion.</text>
</comment>
<evidence type="ECO:0000256" key="1">
    <source>
        <dbReference type="ARBA" id="ARBA00004777"/>
    </source>
</evidence>
<dbReference type="InterPro" id="IPR046346">
    <property type="entry name" value="Aminoacid_DH-like_N_sf"/>
</dbReference>
<keyword evidence="16" id="KW-1185">Reference proteome</keyword>
<dbReference type="Gene3D" id="3.40.50.10860">
    <property type="entry name" value="Leucine Dehydrogenase, chain A, domain 1"/>
    <property type="match status" value="1"/>
</dbReference>
<dbReference type="Pfam" id="PF02882">
    <property type="entry name" value="THF_DHG_CYH_C"/>
    <property type="match status" value="1"/>
</dbReference>
<keyword evidence="10 12" id="KW-0486">Methionine biosynthesis</keyword>
<keyword evidence="11 12" id="KW-0511">Multifunctional enzyme</keyword>
<feature type="domain" description="Tetrahydrofolate dehydrogenase/cyclohydrolase catalytic" evidence="13">
    <location>
        <begin position="16"/>
        <end position="130"/>
    </location>
</feature>
<dbReference type="InterPro" id="IPR020631">
    <property type="entry name" value="THF_DH/CycHdrlase_NAD-bd_dom"/>
</dbReference>
<gene>
    <name evidence="12" type="primary">folD</name>
    <name evidence="15" type="ORF">H0B56_21535</name>
</gene>
<dbReference type="Pfam" id="PF00763">
    <property type="entry name" value="THF_DHG_CYH"/>
    <property type="match status" value="1"/>
</dbReference>
<reference evidence="15 16" key="1">
    <citation type="submission" date="2020-07" db="EMBL/GenBank/DDBJ databases">
        <title>Genome of Haloechinothrix sp.</title>
        <authorList>
            <person name="Tang S.-K."/>
            <person name="Yang L."/>
            <person name="Zhu W.-Y."/>
        </authorList>
    </citation>
    <scope>NUCLEOTIDE SEQUENCE [LARGE SCALE GENOMIC DNA]</scope>
    <source>
        <strain evidence="15 16">YIM 98757</strain>
    </source>
</reference>
<comment type="catalytic activity">
    <reaction evidence="12">
        <text>(6R)-5,10-methylene-5,6,7,8-tetrahydrofolate + NADP(+) = (6R)-5,10-methenyltetrahydrofolate + NADPH</text>
        <dbReference type="Rhea" id="RHEA:22812"/>
        <dbReference type="ChEBI" id="CHEBI:15636"/>
        <dbReference type="ChEBI" id="CHEBI:57455"/>
        <dbReference type="ChEBI" id="CHEBI:57783"/>
        <dbReference type="ChEBI" id="CHEBI:58349"/>
        <dbReference type="EC" id="1.5.1.5"/>
    </reaction>
</comment>
<dbReference type="RefSeq" id="WP_180894915.1">
    <property type="nucleotide sequence ID" value="NZ_JACCKD010000009.1"/>
</dbReference>
<keyword evidence="9 12" id="KW-0368">Histidine biosynthesis</keyword>
<keyword evidence="6 12" id="KW-0378">Hydrolase</keyword>
<dbReference type="CDD" id="cd01080">
    <property type="entry name" value="NAD_bind_m-THF_DH_Cyclohyd"/>
    <property type="match status" value="1"/>
</dbReference>
<name>A0A838AFL9_9PSEU</name>
<evidence type="ECO:0000256" key="7">
    <source>
        <dbReference type="ARBA" id="ARBA00022857"/>
    </source>
</evidence>
<evidence type="ECO:0000256" key="4">
    <source>
        <dbReference type="ARBA" id="ARBA00022605"/>
    </source>
</evidence>
<dbReference type="HAMAP" id="MF_01576">
    <property type="entry name" value="THF_DHG_CYH"/>
    <property type="match status" value="1"/>
</dbReference>
<dbReference type="PANTHER" id="PTHR48099">
    <property type="entry name" value="C-1-TETRAHYDROFOLATE SYNTHASE, CYTOPLASMIC-RELATED"/>
    <property type="match status" value="1"/>
</dbReference>
<evidence type="ECO:0000256" key="10">
    <source>
        <dbReference type="ARBA" id="ARBA00023167"/>
    </source>
</evidence>
<dbReference type="GO" id="GO:0035999">
    <property type="term" value="P:tetrahydrofolate interconversion"/>
    <property type="evidence" value="ECO:0007669"/>
    <property type="project" value="UniProtKB-UniRule"/>
</dbReference>
<dbReference type="Proteomes" id="UP000582974">
    <property type="component" value="Unassembled WGS sequence"/>
</dbReference>
<dbReference type="GO" id="GO:0000105">
    <property type="term" value="P:L-histidine biosynthetic process"/>
    <property type="evidence" value="ECO:0007669"/>
    <property type="project" value="UniProtKB-KW"/>
</dbReference>
<dbReference type="EC" id="1.5.1.5" evidence="12"/>
<evidence type="ECO:0000256" key="12">
    <source>
        <dbReference type="HAMAP-Rule" id="MF_01576"/>
    </source>
</evidence>
<evidence type="ECO:0000259" key="13">
    <source>
        <dbReference type="Pfam" id="PF00763"/>
    </source>
</evidence>
<keyword evidence="3 12" id="KW-0554">One-carbon metabolism</keyword>
<evidence type="ECO:0000256" key="11">
    <source>
        <dbReference type="ARBA" id="ARBA00023268"/>
    </source>
</evidence>
<dbReference type="GO" id="GO:0006164">
    <property type="term" value="P:purine nucleotide biosynthetic process"/>
    <property type="evidence" value="ECO:0007669"/>
    <property type="project" value="UniProtKB-KW"/>
</dbReference>
<feature type="domain" description="Tetrahydrofolate dehydrogenase/cyclohydrolase NAD(P)-binding" evidence="14">
    <location>
        <begin position="149"/>
        <end position="291"/>
    </location>
</feature>
<dbReference type="Gene3D" id="3.40.50.720">
    <property type="entry name" value="NAD(P)-binding Rossmann-like Domain"/>
    <property type="match status" value="1"/>
</dbReference>
<sequence>MRIEPDVGGQAVATLLDGKATKDAIFAELEPRVSALAEQDVVPGLATVLVGDDPASQNYVRSKHRDCAAVGVRSISRELPGDVSQAELEAVIDELNADPACSGYIVQLPLPGHIDTGAVLARIDPAKDADGLAPSSLGRLVLGEPGPLPCTPRGIIELLRRYDIPLAGAHVAVVGRGITVGRALGLLLTRKSENATVTLCHTGTRDVAAETRRADIVVAAAGVPHLITPDHVKSGAAVLDVGVSRVDGVLTGDVAPGVADVAAHLSPNPGGVGPMTRAMLLTNVVEAAERARGQVLAGRGA</sequence>
<evidence type="ECO:0000313" key="15">
    <source>
        <dbReference type="EMBL" id="MBA0128136.1"/>
    </source>
</evidence>
<dbReference type="PRINTS" id="PR00085">
    <property type="entry name" value="THFDHDRGNASE"/>
</dbReference>
<evidence type="ECO:0000256" key="3">
    <source>
        <dbReference type="ARBA" id="ARBA00022563"/>
    </source>
</evidence>
<dbReference type="InterPro" id="IPR020630">
    <property type="entry name" value="THF_DH/CycHdrlase_cat_dom"/>
</dbReference>
<comment type="similarity">
    <text evidence="12">Belongs to the tetrahydrofolate dehydrogenase/cyclohydrolase family.</text>
</comment>
<evidence type="ECO:0000313" key="16">
    <source>
        <dbReference type="Proteomes" id="UP000582974"/>
    </source>
</evidence>
<feature type="binding site" evidence="12">
    <location>
        <begin position="175"/>
        <end position="177"/>
    </location>
    <ligand>
        <name>NADP(+)</name>
        <dbReference type="ChEBI" id="CHEBI:58349"/>
    </ligand>
</feature>
<accession>A0A838AFL9</accession>
<dbReference type="EC" id="3.5.4.9" evidence="12"/>
<keyword evidence="5 12" id="KW-0658">Purine biosynthesis</keyword>
<dbReference type="FunFam" id="3.40.50.10860:FF:000005">
    <property type="entry name" value="C-1-tetrahydrofolate synthase, cytoplasmic, putative"/>
    <property type="match status" value="1"/>
</dbReference>
<evidence type="ECO:0000256" key="8">
    <source>
        <dbReference type="ARBA" id="ARBA00023002"/>
    </source>
</evidence>
<comment type="function">
    <text evidence="12">Catalyzes the oxidation of 5,10-methylenetetrahydrofolate to 5,10-methenyltetrahydrofolate and then the hydrolysis of 5,10-methenyltetrahydrofolate to 10-formyltetrahydrofolate.</text>
</comment>
<dbReference type="EMBL" id="JACCKD010000009">
    <property type="protein sequence ID" value="MBA0128136.1"/>
    <property type="molecule type" value="Genomic_DNA"/>
</dbReference>
<keyword evidence="4 12" id="KW-0028">Amino-acid biosynthesis</keyword>
<dbReference type="GO" id="GO:0004488">
    <property type="term" value="F:methylenetetrahydrofolate dehydrogenase (NADP+) activity"/>
    <property type="evidence" value="ECO:0007669"/>
    <property type="project" value="UniProtKB-UniRule"/>
</dbReference>
<evidence type="ECO:0000256" key="2">
    <source>
        <dbReference type="ARBA" id="ARBA00011738"/>
    </source>
</evidence>
<comment type="caution">
    <text evidence="15">The sequence shown here is derived from an EMBL/GenBank/DDBJ whole genome shotgun (WGS) entry which is preliminary data.</text>
</comment>
<evidence type="ECO:0000256" key="6">
    <source>
        <dbReference type="ARBA" id="ARBA00022801"/>
    </source>
</evidence>
<dbReference type="InterPro" id="IPR000672">
    <property type="entry name" value="THF_DH/CycHdrlase"/>
</dbReference>
<proteinExistence type="inferred from homology"/>